<protein>
    <submittedName>
        <fullName evidence="2">N-formylglutamate amidohydrolase</fullName>
    </submittedName>
</protein>
<keyword evidence="3" id="KW-1185">Reference proteome</keyword>
<proteinExistence type="predicted"/>
<feature type="region of interest" description="Disordered" evidence="1">
    <location>
        <begin position="1"/>
        <end position="21"/>
    </location>
</feature>
<organism evidence="2 3">
    <name type="scientific">Ensifer canadensis</name>
    <dbReference type="NCBI Taxonomy" id="555315"/>
    <lineage>
        <taxon>Bacteria</taxon>
        <taxon>Pseudomonadati</taxon>
        <taxon>Pseudomonadota</taxon>
        <taxon>Alphaproteobacteria</taxon>
        <taxon>Hyphomicrobiales</taxon>
        <taxon>Rhizobiaceae</taxon>
        <taxon>Sinorhizobium/Ensifer group</taxon>
        <taxon>Ensifer</taxon>
    </lineage>
</organism>
<accession>A0AAW4FNG6</accession>
<gene>
    <name evidence="2" type="ORF">GFB56_17870</name>
</gene>
<dbReference type="RefSeq" id="WP_025424687.1">
    <property type="nucleotide sequence ID" value="NZ_CP083370.1"/>
</dbReference>
<evidence type="ECO:0000256" key="1">
    <source>
        <dbReference type="SAM" id="MobiDB-lite"/>
    </source>
</evidence>
<dbReference type="InterPro" id="IPR007709">
    <property type="entry name" value="N-FG_amidohydro"/>
</dbReference>
<dbReference type="InterPro" id="IPR011227">
    <property type="entry name" value="UCP029730"/>
</dbReference>
<dbReference type="Pfam" id="PF05013">
    <property type="entry name" value="FGase"/>
    <property type="match status" value="1"/>
</dbReference>
<feature type="compositionally biased region" description="Basic and acidic residues" evidence="1">
    <location>
        <begin position="9"/>
        <end position="20"/>
    </location>
</feature>
<dbReference type="Proteomes" id="UP000744980">
    <property type="component" value="Unassembled WGS sequence"/>
</dbReference>
<comment type="caution">
    <text evidence="2">The sequence shown here is derived from an EMBL/GenBank/DDBJ whole genome shotgun (WGS) entry which is preliminary data.</text>
</comment>
<dbReference type="EMBL" id="WXFA01000010">
    <property type="protein sequence ID" value="MBM3092665.1"/>
    <property type="molecule type" value="Genomic_DNA"/>
</dbReference>
<dbReference type="SUPFAM" id="SSF53187">
    <property type="entry name" value="Zn-dependent exopeptidases"/>
    <property type="match status" value="1"/>
</dbReference>
<reference evidence="2 3" key="1">
    <citation type="submission" date="2020-01" db="EMBL/GenBank/DDBJ databases">
        <title>Draft genome assembly of Ensifer adhaerens T173.</title>
        <authorList>
            <person name="Craig J.E."/>
            <person name="Stinchcombe J.R."/>
        </authorList>
    </citation>
    <scope>NUCLEOTIDE SEQUENCE [LARGE SCALE GENOMIC DNA]</scope>
    <source>
        <strain evidence="2 3">T173</strain>
    </source>
</reference>
<evidence type="ECO:0000313" key="3">
    <source>
        <dbReference type="Proteomes" id="UP000744980"/>
    </source>
</evidence>
<dbReference type="PIRSF" id="PIRSF029730">
    <property type="entry name" value="UCP029730"/>
    <property type="match status" value="1"/>
</dbReference>
<sequence length="274" mass="31041">MTSTTAIKSPDDRRGRHDARQPLLAIDEPPPYAVFNPDGKSPFLLLCEHASNRMPRALGDMGLPEHERQRHIAWDIGALALAQHLSLSLDAPLFFTNYSRLVIDCNRPLSAPSFIPEVSETTEIPANRDLSEMERQQRIDTLFRPFADAVSRRLDLRQARGERPFVVGVHSFTPVYFGNQRPWQAGILYRDAEAFAQSLIRDLSSEEQLTIGDNEPYNIHPDEDYTVPVHADARQLPGVLIEVRHDLIDTDAGVKAWGERLTRCLQTSLRECRP</sequence>
<dbReference type="AlphaFoldDB" id="A0AAW4FNG6"/>
<dbReference type="Gene3D" id="3.40.630.40">
    <property type="entry name" value="Zn-dependent exopeptidases"/>
    <property type="match status" value="1"/>
</dbReference>
<name>A0AAW4FNG6_9HYPH</name>
<evidence type="ECO:0000313" key="2">
    <source>
        <dbReference type="EMBL" id="MBM3092665.1"/>
    </source>
</evidence>